<dbReference type="EMBL" id="BORT01000057">
    <property type="protein sequence ID" value="GIO51565.1"/>
    <property type="molecule type" value="Genomic_DNA"/>
</dbReference>
<dbReference type="Proteomes" id="UP000682811">
    <property type="component" value="Unassembled WGS sequence"/>
</dbReference>
<feature type="region of interest" description="Disordered" evidence="1">
    <location>
        <begin position="654"/>
        <end position="676"/>
    </location>
</feature>
<evidence type="ECO:0000256" key="1">
    <source>
        <dbReference type="SAM" id="MobiDB-lite"/>
    </source>
</evidence>
<name>A0A920CUQ6_9BACL</name>
<evidence type="ECO:0000313" key="3">
    <source>
        <dbReference type="Proteomes" id="UP000682811"/>
    </source>
</evidence>
<accession>A0A920CUQ6</accession>
<proteinExistence type="predicted"/>
<organism evidence="2 3">
    <name type="scientific">Paenibacillus azoreducens</name>
    <dbReference type="NCBI Taxonomy" id="116718"/>
    <lineage>
        <taxon>Bacteria</taxon>
        <taxon>Bacillati</taxon>
        <taxon>Bacillota</taxon>
        <taxon>Bacilli</taxon>
        <taxon>Bacillales</taxon>
        <taxon>Paenibacillaceae</taxon>
        <taxon>Paenibacillus</taxon>
    </lineage>
</organism>
<comment type="caution">
    <text evidence="2">The sequence shown here is derived from an EMBL/GenBank/DDBJ whole genome shotgun (WGS) entry which is preliminary data.</text>
</comment>
<protein>
    <recommendedName>
        <fullName evidence="4">Prophage tail endopeptidase domain-containing protein</fullName>
    </recommendedName>
</protein>
<dbReference type="RefSeq" id="WP_212981539.1">
    <property type="nucleotide sequence ID" value="NZ_AP025343.1"/>
</dbReference>
<keyword evidence="3" id="KW-1185">Reference proteome</keyword>
<evidence type="ECO:0000313" key="2">
    <source>
        <dbReference type="EMBL" id="GIO51565.1"/>
    </source>
</evidence>
<reference evidence="2 3" key="1">
    <citation type="submission" date="2021-03" db="EMBL/GenBank/DDBJ databases">
        <title>Antimicrobial resistance genes in bacteria isolated from Japanese honey, and their potential for conferring macrolide and lincosamide resistance in the American foulbrood pathogen Paenibacillus larvae.</title>
        <authorList>
            <person name="Okamoto M."/>
            <person name="Kumagai M."/>
            <person name="Kanamori H."/>
            <person name="Takamatsu D."/>
        </authorList>
    </citation>
    <scope>NUCLEOTIDE SEQUENCE [LARGE SCALE GENOMIC DNA]</scope>
    <source>
        <strain evidence="2 3">J34TS1</strain>
    </source>
</reference>
<evidence type="ECO:0008006" key="4">
    <source>
        <dbReference type="Google" id="ProtNLM"/>
    </source>
</evidence>
<gene>
    <name evidence="2" type="ORF">J34TS1_63300</name>
</gene>
<dbReference type="AlphaFoldDB" id="A0A920CUQ6"/>
<sequence length="676" mass="74285">MYPISPLYADYLKRLDREFLVKVKINGEDYTNASIVEFSIENNLTLSEGFEIGTAIPSKLTIKLRVKNEIPANAKVIPYLALSLEGMTWLEAVYPWQDMDIPWAAAATEWMPLGEFYVDNREKINDVWTFTCYDKLVFADVAYISQLRYPATQKAVWDEICNRLGFKYDSSVVINPSYQIQAGPAGYTCRQVLSYIAGANVASVYVSKDGIIRFKRFSANDPAVFDMTTADYFRVKLTNPVKSFSRIVVTYNTEDGLTYEAGKGDENHTLQIENPFMTQTMVNNLQAALNGFSYLPLDMDSRGFPHLDQGDIIGFAQQEDSTWLETVTSWADTHIPWDGIVKYKSIILNQVMSFKGGLKLTINAPSVSEQQSEFALEGSLSQQVNRLNQNAVRYGKPYYGITHSRTEGFVVEREDHKSKLTLNSDKMDWQVNGQSTLYYDAWANKLKFNGHLEAASGTFSGDLQAAGGTFTGTLRGVDGVFTGNLSAVGGTFTGTLVGVNGTFSGTVKAGRVEGGEIIGSYIEGADILGSRIKTAAYGDRIELDRDGFVYYDSSNSRRVALGTNTMGGISGHTYYNSSGQPLGLIYALSNDLAVIGNRSLLLAANGGLIYLQGTVQFTGSVIGLNLGIGQISGLESRLAAIEYALNNHTHSVTLPTHNHGNNANQNWGGTFTTSRP</sequence>